<comment type="caution">
    <text evidence="2">The sequence shown here is derived from an EMBL/GenBank/DDBJ whole genome shotgun (WGS) entry which is preliminary data.</text>
</comment>
<organism evidence="2 3">
    <name type="scientific">Parathielavia appendiculata</name>
    <dbReference type="NCBI Taxonomy" id="2587402"/>
    <lineage>
        <taxon>Eukaryota</taxon>
        <taxon>Fungi</taxon>
        <taxon>Dikarya</taxon>
        <taxon>Ascomycota</taxon>
        <taxon>Pezizomycotina</taxon>
        <taxon>Sordariomycetes</taxon>
        <taxon>Sordariomycetidae</taxon>
        <taxon>Sordariales</taxon>
        <taxon>Chaetomiaceae</taxon>
        <taxon>Parathielavia</taxon>
    </lineage>
</organism>
<sequence>MATKFEKLDKQLDRLGGLFSRKKRSTDSHEVDVAIDRPATPESMDVDEYKPTYQIFKKKPGEKWPEPSFIRPTSSRMEAREEVLFMSYSTRRARSLPESPSSPRLMISEIRTDNCNLAAPGAPGGCPPIPSRYSSLYSSMKARVSQRSSSLHPSPSRDDLLSELMDFSFSTASSKTENNSSSGRRFRPASKSPTRSNSLSASPKAQVDRKRPSRCEQDTLAVPGQEQPQQYNARTLAPSQRESQCLGAASSRYPGPNPSAISMHESGVDKPDAGHEVSQRPRSMSISMTSGLKCANEALHKSTSLPRLPIAKVSSLDTILKEPSLTDFLALSDDDIADGHGTTRTQSPASKPPSVALPPHPAQAFTPRQPHDTTPLLTLSPPLASRPLAAAAFEAARIATKYQFDLVYVVNLWPSHMSRPNRSSPLNPFYGTPVATSPARFTPPSPPATPVSQASGYDSGFDSRPQPPSCSPDSGMNGRLLAAYGLQSIEYPFRICVPVHQKVLRTQGWLEYRDDSDARDVMARGYSCSFCTGYSPARGRDANAVSTPEGKRRKLKDNPPNRGIVFSAFRKRQEDGTLVCSDANELAAIHKDAEALVDMLIDMDKTQRQRWASVTGTPRRCVGGPKNRLVRPRAPLAAL</sequence>
<feature type="compositionally biased region" description="Polar residues" evidence="1">
    <location>
        <begin position="171"/>
        <end position="183"/>
    </location>
</feature>
<feature type="compositionally biased region" description="Basic and acidic residues" evidence="1">
    <location>
        <begin position="25"/>
        <end position="35"/>
    </location>
</feature>
<feature type="region of interest" description="Disordered" evidence="1">
    <location>
        <begin position="437"/>
        <end position="474"/>
    </location>
</feature>
<feature type="region of interest" description="Disordered" evidence="1">
    <location>
        <begin position="16"/>
        <end position="47"/>
    </location>
</feature>
<evidence type="ECO:0000313" key="2">
    <source>
        <dbReference type="EMBL" id="KAK4128986.1"/>
    </source>
</evidence>
<accession>A0AAN6UCD5</accession>
<keyword evidence="3" id="KW-1185">Reference proteome</keyword>
<name>A0AAN6UCD5_9PEZI</name>
<dbReference type="AlphaFoldDB" id="A0AAN6UCD5"/>
<dbReference type="RefSeq" id="XP_062652757.1">
    <property type="nucleotide sequence ID" value="XM_062787627.1"/>
</dbReference>
<proteinExistence type="predicted"/>
<feature type="compositionally biased region" description="Basic and acidic residues" evidence="1">
    <location>
        <begin position="266"/>
        <end position="279"/>
    </location>
</feature>
<feature type="compositionally biased region" description="Polar residues" evidence="1">
    <location>
        <begin position="191"/>
        <end position="203"/>
    </location>
</feature>
<evidence type="ECO:0000256" key="1">
    <source>
        <dbReference type="SAM" id="MobiDB-lite"/>
    </source>
</evidence>
<dbReference type="EMBL" id="MU853223">
    <property type="protein sequence ID" value="KAK4128986.1"/>
    <property type="molecule type" value="Genomic_DNA"/>
</dbReference>
<dbReference type="Proteomes" id="UP001302602">
    <property type="component" value="Unassembled WGS sequence"/>
</dbReference>
<evidence type="ECO:0000313" key="3">
    <source>
        <dbReference type="Proteomes" id="UP001302602"/>
    </source>
</evidence>
<dbReference type="GeneID" id="87824397"/>
<reference evidence="2" key="2">
    <citation type="submission" date="2023-05" db="EMBL/GenBank/DDBJ databases">
        <authorList>
            <consortium name="Lawrence Berkeley National Laboratory"/>
            <person name="Steindorff A."/>
            <person name="Hensen N."/>
            <person name="Bonometti L."/>
            <person name="Westerberg I."/>
            <person name="Brannstrom I.O."/>
            <person name="Guillou S."/>
            <person name="Cros-Aarteil S."/>
            <person name="Calhoun S."/>
            <person name="Haridas S."/>
            <person name="Kuo A."/>
            <person name="Mondo S."/>
            <person name="Pangilinan J."/>
            <person name="Riley R."/>
            <person name="Labutti K."/>
            <person name="Andreopoulos B."/>
            <person name="Lipzen A."/>
            <person name="Chen C."/>
            <person name="Yanf M."/>
            <person name="Daum C."/>
            <person name="Ng V."/>
            <person name="Clum A."/>
            <person name="Ohm R."/>
            <person name="Martin F."/>
            <person name="Silar P."/>
            <person name="Natvig D."/>
            <person name="Lalanne C."/>
            <person name="Gautier V."/>
            <person name="Ament-Velasquez S.L."/>
            <person name="Kruys A."/>
            <person name="Hutchinson M.I."/>
            <person name="Powell A.J."/>
            <person name="Barry K."/>
            <person name="Miller A.N."/>
            <person name="Grigoriev I.V."/>
            <person name="Debuchy R."/>
            <person name="Gladieux P."/>
            <person name="Thoren M.H."/>
            <person name="Johannesson H."/>
        </authorList>
    </citation>
    <scope>NUCLEOTIDE SEQUENCE</scope>
    <source>
        <strain evidence="2">CBS 731.68</strain>
    </source>
</reference>
<protein>
    <submittedName>
        <fullName evidence="2">Uncharacterized protein</fullName>
    </submittedName>
</protein>
<feature type="compositionally biased region" description="Basic and acidic residues" evidence="1">
    <location>
        <begin position="206"/>
        <end position="217"/>
    </location>
</feature>
<reference evidence="2" key="1">
    <citation type="journal article" date="2023" name="Mol. Phylogenet. Evol.">
        <title>Genome-scale phylogeny and comparative genomics of the fungal order Sordariales.</title>
        <authorList>
            <person name="Hensen N."/>
            <person name="Bonometti L."/>
            <person name="Westerberg I."/>
            <person name="Brannstrom I.O."/>
            <person name="Guillou S."/>
            <person name="Cros-Aarteil S."/>
            <person name="Calhoun S."/>
            <person name="Haridas S."/>
            <person name="Kuo A."/>
            <person name="Mondo S."/>
            <person name="Pangilinan J."/>
            <person name="Riley R."/>
            <person name="LaButti K."/>
            <person name="Andreopoulos B."/>
            <person name="Lipzen A."/>
            <person name="Chen C."/>
            <person name="Yan M."/>
            <person name="Daum C."/>
            <person name="Ng V."/>
            <person name="Clum A."/>
            <person name="Steindorff A."/>
            <person name="Ohm R.A."/>
            <person name="Martin F."/>
            <person name="Silar P."/>
            <person name="Natvig D.O."/>
            <person name="Lalanne C."/>
            <person name="Gautier V."/>
            <person name="Ament-Velasquez S.L."/>
            <person name="Kruys A."/>
            <person name="Hutchinson M.I."/>
            <person name="Powell A.J."/>
            <person name="Barry K."/>
            <person name="Miller A.N."/>
            <person name="Grigoriev I.V."/>
            <person name="Debuchy R."/>
            <person name="Gladieux P."/>
            <person name="Hiltunen Thoren M."/>
            <person name="Johannesson H."/>
        </authorList>
    </citation>
    <scope>NUCLEOTIDE SEQUENCE</scope>
    <source>
        <strain evidence="2">CBS 731.68</strain>
    </source>
</reference>
<feature type="compositionally biased region" description="Polar residues" evidence="1">
    <location>
        <begin position="226"/>
        <end position="243"/>
    </location>
</feature>
<feature type="region of interest" description="Disordered" evidence="1">
    <location>
        <begin position="337"/>
        <end position="376"/>
    </location>
</feature>
<gene>
    <name evidence="2" type="ORF">N657DRAFT_49171</name>
</gene>
<feature type="region of interest" description="Disordered" evidence="1">
    <location>
        <begin position="171"/>
        <end position="285"/>
    </location>
</feature>